<keyword evidence="4" id="KW-0472">Membrane</keyword>
<proteinExistence type="predicted"/>
<organism evidence="9">
    <name type="scientific">Rodentolepis nana</name>
    <name type="common">Dwarf tapeworm</name>
    <name type="synonym">Hymenolepis nana</name>
    <dbReference type="NCBI Taxonomy" id="102285"/>
    <lineage>
        <taxon>Eukaryota</taxon>
        <taxon>Metazoa</taxon>
        <taxon>Spiralia</taxon>
        <taxon>Lophotrochozoa</taxon>
        <taxon>Platyhelminthes</taxon>
        <taxon>Cestoda</taxon>
        <taxon>Eucestoda</taxon>
        <taxon>Cyclophyllidea</taxon>
        <taxon>Hymenolepididae</taxon>
        <taxon>Rodentolepis</taxon>
    </lineage>
</organism>
<reference evidence="7 8" key="2">
    <citation type="submission" date="2018-11" db="EMBL/GenBank/DDBJ databases">
        <authorList>
            <consortium name="Pathogen Informatics"/>
        </authorList>
    </citation>
    <scope>NUCLEOTIDE SEQUENCE [LARGE SCALE GENOMIC DNA]</scope>
</reference>
<dbReference type="GO" id="GO:0005261">
    <property type="term" value="F:monoatomic cation channel activity"/>
    <property type="evidence" value="ECO:0007669"/>
    <property type="project" value="TreeGrafter"/>
</dbReference>
<dbReference type="EMBL" id="UZAE01006295">
    <property type="protein sequence ID" value="VDO02056.1"/>
    <property type="molecule type" value="Genomic_DNA"/>
</dbReference>
<dbReference type="PANTHER" id="PTHR13800">
    <property type="entry name" value="TRANSIENT RECEPTOR POTENTIAL CATION CHANNEL, SUBFAMILY M, MEMBER 6"/>
    <property type="match status" value="1"/>
</dbReference>
<name>A0A0R3TGK9_RODNA</name>
<evidence type="ECO:0000256" key="5">
    <source>
        <dbReference type="SAM" id="MobiDB-lite"/>
    </source>
</evidence>
<evidence type="ECO:0000313" key="7">
    <source>
        <dbReference type="EMBL" id="VDO02056.1"/>
    </source>
</evidence>
<dbReference type="Pfam" id="PF25508">
    <property type="entry name" value="TRPM2"/>
    <property type="match status" value="1"/>
</dbReference>
<evidence type="ECO:0000256" key="1">
    <source>
        <dbReference type="ARBA" id="ARBA00004141"/>
    </source>
</evidence>
<dbReference type="STRING" id="102285.A0A0R3TGK9"/>
<dbReference type="WBParaSite" id="HNAJ_0000620001-mRNA-1">
    <property type="protein sequence ID" value="HNAJ_0000620001-mRNA-1"/>
    <property type="gene ID" value="HNAJ_0000620001"/>
</dbReference>
<dbReference type="PANTHER" id="PTHR13800:SF1">
    <property type="entry name" value="TRANSIENT RECEPTOR POTENTIAL CATION CHANNEL TRPM"/>
    <property type="match status" value="1"/>
</dbReference>
<evidence type="ECO:0000259" key="6">
    <source>
        <dbReference type="Pfam" id="PF25508"/>
    </source>
</evidence>
<evidence type="ECO:0000256" key="2">
    <source>
        <dbReference type="ARBA" id="ARBA00022692"/>
    </source>
</evidence>
<comment type="subcellular location">
    <subcellularLocation>
        <location evidence="1">Membrane</location>
        <topology evidence="1">Multi-pass membrane protein</topology>
    </subcellularLocation>
</comment>
<dbReference type="InterPro" id="IPR050927">
    <property type="entry name" value="TRPM"/>
</dbReference>
<keyword evidence="8" id="KW-1185">Reference proteome</keyword>
<keyword evidence="2" id="KW-0812">Transmembrane</keyword>
<sequence>MLLLFKAYFVSWTFQSSVFEKLAVELQEHYYRHDVYQTRRILTYELRNFSRNTCLSLAHMCESKSFIAHPCAQAILSDLWYGGLRESRFISAKVTLILIGLVLPPFYPMIACLFTSSSWKFLEFKTCEELSAQPQTWEEYLDKRHTSSKGSSSSISTTTSLSPNSYSTAIRTRVLDHFNLTTPLDLLPSMSGPVWRNKHFKVRAIFPTVTTKDLTEGMLMLLQLYIKNRIHGLSLIKC</sequence>
<dbReference type="GO" id="GO:0005886">
    <property type="term" value="C:plasma membrane"/>
    <property type="evidence" value="ECO:0007669"/>
    <property type="project" value="TreeGrafter"/>
</dbReference>
<dbReference type="OrthoDB" id="301415at2759"/>
<evidence type="ECO:0000256" key="3">
    <source>
        <dbReference type="ARBA" id="ARBA00022989"/>
    </source>
</evidence>
<accession>A0A0R3TGK9</accession>
<feature type="compositionally biased region" description="Low complexity" evidence="5">
    <location>
        <begin position="148"/>
        <end position="164"/>
    </location>
</feature>
<gene>
    <name evidence="7" type="ORF">HNAJ_LOCUS6196</name>
</gene>
<reference evidence="9" key="1">
    <citation type="submission" date="2017-02" db="UniProtKB">
        <authorList>
            <consortium name="WormBaseParasite"/>
        </authorList>
    </citation>
    <scope>IDENTIFICATION</scope>
</reference>
<protein>
    <submittedName>
        <fullName evidence="9">ABC transmembrane type-1 domain-containing protein</fullName>
    </submittedName>
</protein>
<evidence type="ECO:0000256" key="4">
    <source>
        <dbReference type="ARBA" id="ARBA00023136"/>
    </source>
</evidence>
<keyword evidence="3" id="KW-1133">Transmembrane helix</keyword>
<dbReference type="AlphaFoldDB" id="A0A0R3TGK9"/>
<evidence type="ECO:0000313" key="8">
    <source>
        <dbReference type="Proteomes" id="UP000278807"/>
    </source>
</evidence>
<evidence type="ECO:0000313" key="9">
    <source>
        <dbReference type="WBParaSite" id="HNAJ_0000620001-mRNA-1"/>
    </source>
</evidence>
<dbReference type="GO" id="GO:0030001">
    <property type="term" value="P:metal ion transport"/>
    <property type="evidence" value="ECO:0007669"/>
    <property type="project" value="TreeGrafter"/>
</dbReference>
<dbReference type="Proteomes" id="UP000278807">
    <property type="component" value="Unassembled WGS sequence"/>
</dbReference>
<feature type="region of interest" description="Disordered" evidence="5">
    <location>
        <begin position="144"/>
        <end position="164"/>
    </location>
</feature>
<feature type="domain" description="TRPM-like" evidence="6">
    <location>
        <begin position="17"/>
        <end position="69"/>
    </location>
</feature>
<dbReference type="InterPro" id="IPR057366">
    <property type="entry name" value="TRPM-like"/>
</dbReference>